<sequence length="66" mass="7693">MNDFLKRFGESVSCCLSSNDFLLIIYTNIIEKIIKNACVDRFVNERIKKTIFLLHRGPTLPKMRST</sequence>
<dbReference type="HOGENOM" id="CLU_206058_0_0_6"/>
<gene>
    <name evidence="1" type="ORF">XBFM1_110002</name>
</gene>
<evidence type="ECO:0000313" key="1">
    <source>
        <dbReference type="EMBL" id="CDG99611.1"/>
    </source>
</evidence>
<proteinExistence type="predicted"/>
<dbReference type="RefSeq" id="WP_038221396.1">
    <property type="nucleotide sequence ID" value="NZ_CAWLWD010000010.1"/>
</dbReference>
<comment type="caution">
    <text evidence="1">The sequence shown here is derived from an EMBL/GenBank/DDBJ whole genome shotgun (WGS) entry which is preliminary data.</text>
</comment>
<organism evidence="1 2">
    <name type="scientific">Xenorhabdus bovienii str. feltiae Moldova</name>
    <dbReference type="NCBI Taxonomy" id="1398200"/>
    <lineage>
        <taxon>Bacteria</taxon>
        <taxon>Pseudomonadati</taxon>
        <taxon>Pseudomonadota</taxon>
        <taxon>Gammaproteobacteria</taxon>
        <taxon>Enterobacterales</taxon>
        <taxon>Morganellaceae</taxon>
        <taxon>Xenorhabdus</taxon>
    </lineage>
</organism>
<dbReference type="EMBL" id="CBSV010000013">
    <property type="protein sequence ID" value="CDG99611.1"/>
    <property type="molecule type" value="Genomic_DNA"/>
</dbReference>
<name>A0A077NPJ6_XENBV</name>
<evidence type="ECO:0000313" key="2">
    <source>
        <dbReference type="Proteomes" id="UP000028487"/>
    </source>
</evidence>
<dbReference type="Proteomes" id="UP000028487">
    <property type="component" value="Unassembled WGS sequence"/>
</dbReference>
<dbReference type="AlphaFoldDB" id="A0A077NPJ6"/>
<accession>A0A077NPJ6</accession>
<protein>
    <submittedName>
        <fullName evidence="1">Uncharacterized protein</fullName>
    </submittedName>
</protein>
<reference evidence="1" key="1">
    <citation type="submission" date="2013-07" db="EMBL/GenBank/DDBJ databases">
        <title>Sub-species coevolution in mutualistic symbiosis.</title>
        <authorList>
            <person name="Murfin K."/>
            <person name="Klassen J."/>
            <person name="Lee M."/>
            <person name="Forst S."/>
            <person name="Stock P."/>
            <person name="Goodrich-Blair H."/>
        </authorList>
    </citation>
    <scope>NUCLEOTIDE SEQUENCE [LARGE SCALE GENOMIC DNA]</scope>
    <source>
        <strain evidence="1">Feltiae Moldova</strain>
    </source>
</reference>